<keyword evidence="1" id="KW-0472">Membrane</keyword>
<keyword evidence="3" id="KW-1185">Reference proteome</keyword>
<sequence length="46" mass="5557">MKIVQEENIRTVEHQLVKRFQLDTLSCLFFVLGIFMSAYILHHFIF</sequence>
<accession>A0A1G6H2H5</accession>
<name>A0A1G6H2H5_9GAMM</name>
<evidence type="ECO:0000313" key="2">
    <source>
        <dbReference type="EMBL" id="SDB88472.1"/>
    </source>
</evidence>
<evidence type="ECO:0000313" key="3">
    <source>
        <dbReference type="Proteomes" id="UP000243468"/>
    </source>
</evidence>
<dbReference type="AlphaFoldDB" id="A0A1G6H2H5"/>
<proteinExistence type="predicted"/>
<keyword evidence="1" id="KW-1133">Transmembrane helix</keyword>
<feature type="transmembrane region" description="Helical" evidence="1">
    <location>
        <begin position="20"/>
        <end position="41"/>
    </location>
</feature>
<dbReference type="Proteomes" id="UP000243468">
    <property type="component" value="Unassembled WGS sequence"/>
</dbReference>
<protein>
    <submittedName>
        <fullName evidence="2">Uncharacterized protein</fullName>
    </submittedName>
</protein>
<evidence type="ECO:0000256" key="1">
    <source>
        <dbReference type="SAM" id="Phobius"/>
    </source>
</evidence>
<dbReference type="EMBL" id="FMYO01000001">
    <property type="protein sequence ID" value="SDB88472.1"/>
    <property type="molecule type" value="Genomic_DNA"/>
</dbReference>
<gene>
    <name evidence="2" type="ORF">SAMN05421732_101606</name>
</gene>
<reference evidence="3" key="1">
    <citation type="submission" date="2016-09" db="EMBL/GenBank/DDBJ databases">
        <authorList>
            <person name="Varghese N."/>
            <person name="Submissions S."/>
        </authorList>
    </citation>
    <scope>NUCLEOTIDE SEQUENCE [LARGE SCALE GENOMIC DNA]</scope>
    <source>
        <strain evidence="3">ANC 4667</strain>
    </source>
</reference>
<organism evidence="2 3">
    <name type="scientific">Acinetobacter kookii</name>
    <dbReference type="NCBI Taxonomy" id="1226327"/>
    <lineage>
        <taxon>Bacteria</taxon>
        <taxon>Pseudomonadati</taxon>
        <taxon>Pseudomonadota</taxon>
        <taxon>Gammaproteobacteria</taxon>
        <taxon>Moraxellales</taxon>
        <taxon>Moraxellaceae</taxon>
        <taxon>Acinetobacter</taxon>
    </lineage>
</organism>
<keyword evidence="1" id="KW-0812">Transmembrane</keyword>